<keyword evidence="12" id="KW-1185">Reference proteome</keyword>
<evidence type="ECO:0000256" key="4">
    <source>
        <dbReference type="ARBA" id="ARBA00022475"/>
    </source>
</evidence>
<dbReference type="InterPro" id="IPR050277">
    <property type="entry name" value="Sodium:Solute_Symporter"/>
</dbReference>
<keyword evidence="4" id="KW-1003">Cell membrane</keyword>
<keyword evidence="8 10" id="KW-0472">Membrane</keyword>
<accession>A0A5J4JHW8</accession>
<dbReference type="GO" id="GO:0015123">
    <property type="term" value="F:acetate transmembrane transporter activity"/>
    <property type="evidence" value="ECO:0007669"/>
    <property type="project" value="TreeGrafter"/>
</dbReference>
<keyword evidence="3" id="KW-0813">Transport</keyword>
<name>A0A5J4JHW8_9BACI</name>
<dbReference type="Gene3D" id="1.20.1730.10">
    <property type="entry name" value="Sodium/glucose cotransporter"/>
    <property type="match status" value="1"/>
</dbReference>
<reference evidence="11 12" key="1">
    <citation type="submission" date="2019-09" db="EMBL/GenBank/DDBJ databases">
        <title>Draft genome sequence of Bacillus sp. JC-7.</title>
        <authorList>
            <person name="Tanaka N."/>
            <person name="Shiwa Y."/>
            <person name="Fujita N."/>
            <person name="Tanasupawat S."/>
        </authorList>
    </citation>
    <scope>NUCLEOTIDE SEQUENCE [LARGE SCALE GENOMIC DNA]</scope>
    <source>
        <strain evidence="11 12">JC-7</strain>
    </source>
</reference>
<dbReference type="GO" id="GO:0006847">
    <property type="term" value="P:plasma membrane acetate transport"/>
    <property type="evidence" value="ECO:0007669"/>
    <property type="project" value="TreeGrafter"/>
</dbReference>
<evidence type="ECO:0000313" key="12">
    <source>
        <dbReference type="Proteomes" id="UP000391919"/>
    </source>
</evidence>
<dbReference type="Pfam" id="PF00474">
    <property type="entry name" value="SSF"/>
    <property type="match status" value="1"/>
</dbReference>
<dbReference type="PANTHER" id="PTHR48086:SF6">
    <property type="entry name" value="CATION_ACETATE SYMPORTER ACTP"/>
    <property type="match status" value="1"/>
</dbReference>
<evidence type="ECO:0000256" key="7">
    <source>
        <dbReference type="ARBA" id="ARBA00022989"/>
    </source>
</evidence>
<proteinExistence type="inferred from homology"/>
<gene>
    <name evidence="11" type="ORF">BpJC7_15880</name>
</gene>
<organism evidence="11 12">
    <name type="scientific">Weizmannia acidilactici</name>
    <dbReference type="NCBI Taxonomy" id="2607726"/>
    <lineage>
        <taxon>Bacteria</taxon>
        <taxon>Bacillati</taxon>
        <taxon>Bacillota</taxon>
        <taxon>Bacilli</taxon>
        <taxon>Bacillales</taxon>
        <taxon>Bacillaceae</taxon>
        <taxon>Heyndrickxia</taxon>
    </lineage>
</organism>
<feature type="transmembrane region" description="Helical" evidence="10">
    <location>
        <begin position="54"/>
        <end position="77"/>
    </location>
</feature>
<dbReference type="GO" id="GO:0005886">
    <property type="term" value="C:plasma membrane"/>
    <property type="evidence" value="ECO:0007669"/>
    <property type="project" value="UniProtKB-SubCell"/>
</dbReference>
<evidence type="ECO:0000256" key="9">
    <source>
        <dbReference type="RuleBase" id="RU362091"/>
    </source>
</evidence>
<keyword evidence="6" id="KW-0769">Symport</keyword>
<evidence type="ECO:0000256" key="1">
    <source>
        <dbReference type="ARBA" id="ARBA00004651"/>
    </source>
</evidence>
<dbReference type="InterPro" id="IPR038377">
    <property type="entry name" value="Na/Glc_symporter_sf"/>
</dbReference>
<keyword evidence="5 10" id="KW-0812">Transmembrane</keyword>
<evidence type="ECO:0000256" key="6">
    <source>
        <dbReference type="ARBA" id="ARBA00022847"/>
    </source>
</evidence>
<feature type="transmembrane region" description="Helical" evidence="10">
    <location>
        <begin position="29"/>
        <end position="48"/>
    </location>
</feature>
<sequence>MLSGASAFVHDIYGQIVKKGQVSEKQQMLAARYASIGVAVFSLLALFAQEMNVAFLVTLAFCVAESANLPVMIYTIYWKNLIPQARSQVCFAA</sequence>
<comment type="similarity">
    <text evidence="2 9">Belongs to the sodium:solute symporter (SSF) (TC 2.A.21) family.</text>
</comment>
<keyword evidence="7 10" id="KW-1133">Transmembrane helix</keyword>
<dbReference type="Proteomes" id="UP000391919">
    <property type="component" value="Unassembled WGS sequence"/>
</dbReference>
<comment type="caution">
    <text evidence="11">The sequence shown here is derived from an EMBL/GenBank/DDBJ whole genome shotgun (WGS) entry which is preliminary data.</text>
</comment>
<evidence type="ECO:0000313" key="11">
    <source>
        <dbReference type="EMBL" id="GER70285.1"/>
    </source>
</evidence>
<dbReference type="PROSITE" id="PS50283">
    <property type="entry name" value="NA_SOLUT_SYMP_3"/>
    <property type="match status" value="1"/>
</dbReference>
<evidence type="ECO:0000256" key="3">
    <source>
        <dbReference type="ARBA" id="ARBA00022448"/>
    </source>
</evidence>
<dbReference type="EMBL" id="BKZQ01000017">
    <property type="protein sequence ID" value="GER70285.1"/>
    <property type="molecule type" value="Genomic_DNA"/>
</dbReference>
<dbReference type="InterPro" id="IPR001734">
    <property type="entry name" value="Na/solute_symporter"/>
</dbReference>
<evidence type="ECO:0000256" key="5">
    <source>
        <dbReference type="ARBA" id="ARBA00022692"/>
    </source>
</evidence>
<comment type="subcellular location">
    <subcellularLocation>
        <location evidence="1">Cell membrane</location>
        <topology evidence="1">Multi-pass membrane protein</topology>
    </subcellularLocation>
</comment>
<evidence type="ECO:0000256" key="8">
    <source>
        <dbReference type="ARBA" id="ARBA00023136"/>
    </source>
</evidence>
<dbReference type="PANTHER" id="PTHR48086">
    <property type="entry name" value="SODIUM/PROLINE SYMPORTER-RELATED"/>
    <property type="match status" value="1"/>
</dbReference>
<dbReference type="AlphaFoldDB" id="A0A5J4JHW8"/>
<evidence type="ECO:0000256" key="10">
    <source>
        <dbReference type="SAM" id="Phobius"/>
    </source>
</evidence>
<protein>
    <submittedName>
        <fullName evidence="11">Uncharacterized protein</fullName>
    </submittedName>
</protein>
<dbReference type="GO" id="GO:0015293">
    <property type="term" value="F:symporter activity"/>
    <property type="evidence" value="ECO:0007669"/>
    <property type="project" value="UniProtKB-KW"/>
</dbReference>
<evidence type="ECO:0000256" key="2">
    <source>
        <dbReference type="ARBA" id="ARBA00006434"/>
    </source>
</evidence>